<dbReference type="Gene3D" id="3.60.130.30">
    <property type="match status" value="1"/>
</dbReference>
<protein>
    <submittedName>
        <fullName evidence="2">Uncharacterized protein</fullName>
    </submittedName>
</protein>
<reference evidence="2" key="1">
    <citation type="submission" date="2020-11" db="EMBL/GenBank/DDBJ databases">
        <authorList>
            <consortium name="DOE Joint Genome Institute"/>
            <person name="Ahrendt S."/>
            <person name="Riley R."/>
            <person name="Andreopoulos W."/>
            <person name="Labutti K."/>
            <person name="Pangilinan J."/>
            <person name="Ruiz-Duenas F.J."/>
            <person name="Barrasa J.M."/>
            <person name="Sanchez-Garcia M."/>
            <person name="Camarero S."/>
            <person name="Miyauchi S."/>
            <person name="Serrano A."/>
            <person name="Linde D."/>
            <person name="Babiker R."/>
            <person name="Drula E."/>
            <person name="Ayuso-Fernandez I."/>
            <person name="Pacheco R."/>
            <person name="Padilla G."/>
            <person name="Ferreira P."/>
            <person name="Barriuso J."/>
            <person name="Kellner H."/>
            <person name="Castanera R."/>
            <person name="Alfaro M."/>
            <person name="Ramirez L."/>
            <person name="Pisabarro A.G."/>
            <person name="Kuo A."/>
            <person name="Tritt A."/>
            <person name="Lipzen A."/>
            <person name="He G."/>
            <person name="Yan M."/>
            <person name="Ng V."/>
            <person name="Cullen D."/>
            <person name="Martin F."/>
            <person name="Rosso M.-N."/>
            <person name="Henrissat B."/>
            <person name="Hibbett D."/>
            <person name="Martinez A.T."/>
            <person name="Grigoriev I.V."/>
        </authorList>
    </citation>
    <scope>NUCLEOTIDE SEQUENCE</scope>
    <source>
        <strain evidence="2">AH 40177</strain>
    </source>
</reference>
<dbReference type="OrthoDB" id="3025143at2759"/>
<dbReference type="AlphaFoldDB" id="A0A9P5TWH4"/>
<evidence type="ECO:0000313" key="3">
    <source>
        <dbReference type="Proteomes" id="UP000772434"/>
    </source>
</evidence>
<dbReference type="Proteomes" id="UP000772434">
    <property type="component" value="Unassembled WGS sequence"/>
</dbReference>
<accession>A0A9P5TWH4</accession>
<sequence length="554" mass="60275">MDSPVRSVNVDEGILLPSLQTTPAVYPVFPRQLTRSTVFSTPSVLSEKATNSDKLHPRDAMDAQLAHDLTVRSGKEFRAYALSPGLPICGPMEYDVSLALDRYIDSLSDDEGDHDVDLESDCDDCDYCVKGAPSFPPSAASHGSPPASSAAGDRSCYEFSSVAHAPSSVHSDETSFSSAPGSRAPPSPEGDPGAFPLPSFGLKALKEVARRRAAEAQTLSAGDSFSTEDLPVNKGAWSGLRQIFEKILPDVAALTGEEYKLELVPWNGKDCYVVVDKAGRIIAVLAGKPRDDNWDAVMTKLTAQIKDARGSMTFSKKQEAHKRGKFPSVAVGTSFGGGSKRPGTMAFYGVANRAILVSLIASSGFRRLVGFANSIFQCFAANTFGLYNENLNNLFASNPRLTRWFNGVFAGVSFNLGPCTVTWPHTDCHNLAFGWCAITALGNFDPDRGGHMILWDLGLVIRFPPGSTILIPSALLTHSNVPIQPGEERYSIIQYSSSGLFRWVYNGFQSDKDFMAAATPEMKMKREEDRKARWGNGLQMFSTWEDLCNQYTKK</sequence>
<feature type="region of interest" description="Disordered" evidence="1">
    <location>
        <begin position="168"/>
        <end position="196"/>
    </location>
</feature>
<keyword evidence="3" id="KW-1185">Reference proteome</keyword>
<name>A0A9P5TWH4_9AGAR</name>
<comment type="caution">
    <text evidence="2">The sequence shown here is derived from an EMBL/GenBank/DDBJ whole genome shotgun (WGS) entry which is preliminary data.</text>
</comment>
<dbReference type="EMBL" id="JADNRY010000569">
    <property type="protein sequence ID" value="KAF9039574.1"/>
    <property type="molecule type" value="Genomic_DNA"/>
</dbReference>
<feature type="compositionally biased region" description="Low complexity" evidence="1">
    <location>
        <begin position="168"/>
        <end position="182"/>
    </location>
</feature>
<gene>
    <name evidence="2" type="ORF">BDP27DRAFT_1435261</name>
</gene>
<evidence type="ECO:0000313" key="2">
    <source>
        <dbReference type="EMBL" id="KAF9039574.1"/>
    </source>
</evidence>
<proteinExistence type="predicted"/>
<evidence type="ECO:0000256" key="1">
    <source>
        <dbReference type="SAM" id="MobiDB-lite"/>
    </source>
</evidence>
<organism evidence="2 3">
    <name type="scientific">Rhodocollybia butyracea</name>
    <dbReference type="NCBI Taxonomy" id="206335"/>
    <lineage>
        <taxon>Eukaryota</taxon>
        <taxon>Fungi</taxon>
        <taxon>Dikarya</taxon>
        <taxon>Basidiomycota</taxon>
        <taxon>Agaricomycotina</taxon>
        <taxon>Agaricomycetes</taxon>
        <taxon>Agaricomycetidae</taxon>
        <taxon>Agaricales</taxon>
        <taxon>Marasmiineae</taxon>
        <taxon>Omphalotaceae</taxon>
        <taxon>Rhodocollybia</taxon>
    </lineage>
</organism>